<dbReference type="KEGG" id="apac:S7S_08065"/>
<dbReference type="Proteomes" id="UP000006764">
    <property type="component" value="Chromosome"/>
</dbReference>
<keyword evidence="2" id="KW-1185">Reference proteome</keyword>
<dbReference type="EMBL" id="CP004387">
    <property type="protein sequence ID" value="AJD48029.1"/>
    <property type="molecule type" value="Genomic_DNA"/>
</dbReference>
<gene>
    <name evidence="1" type="ORF">S7S_08065</name>
</gene>
<dbReference type="AlphaFoldDB" id="A0A0B4XIH5"/>
<accession>A0A0B4XIH5</accession>
<dbReference type="RefSeq" id="WP_008735868.1">
    <property type="nucleotide sequence ID" value="NZ_CP004387.1"/>
</dbReference>
<dbReference type="STRING" id="391936.S7S_08065"/>
<proteinExistence type="predicted"/>
<reference evidence="1 2" key="1">
    <citation type="journal article" date="2012" name="J. Bacteriol.">
        <title>Genome sequence of an alkane-degrading bacterium, Alcanivorax pacificus type strain W11-5, isolated from deep sea sediment.</title>
        <authorList>
            <person name="Lai Q."/>
            <person name="Shao Z."/>
        </authorList>
    </citation>
    <scope>NUCLEOTIDE SEQUENCE [LARGE SCALE GENOMIC DNA]</scope>
    <source>
        <strain evidence="1 2">W11-5</strain>
    </source>
</reference>
<evidence type="ECO:0000313" key="1">
    <source>
        <dbReference type="EMBL" id="AJD48029.1"/>
    </source>
</evidence>
<name>A0A0B4XIH5_9GAMM</name>
<dbReference type="HOGENOM" id="CLU_2079756_0_0_6"/>
<dbReference type="OrthoDB" id="9801841at2"/>
<protein>
    <submittedName>
        <fullName evidence="1">Uncharacterized protein</fullName>
    </submittedName>
</protein>
<sequence length="117" mass="13850">MADDALITLEEQKTGTLLRRRYRLVVCFGCEDFEQFLPCYNALSDALVQWYAKRDKRCGDVRVEAHIHPWIAGRVREYVRDLRKRPEHSPLRHLPLHIVFKTDDGVLEERLYEPVEA</sequence>
<evidence type="ECO:0000313" key="2">
    <source>
        <dbReference type="Proteomes" id="UP000006764"/>
    </source>
</evidence>
<organism evidence="1 2">
    <name type="scientific">Isoalcanivorax pacificus W11-5</name>
    <dbReference type="NCBI Taxonomy" id="391936"/>
    <lineage>
        <taxon>Bacteria</taxon>
        <taxon>Pseudomonadati</taxon>
        <taxon>Pseudomonadota</taxon>
        <taxon>Gammaproteobacteria</taxon>
        <taxon>Oceanospirillales</taxon>
        <taxon>Alcanivoracaceae</taxon>
        <taxon>Isoalcanivorax</taxon>
    </lineage>
</organism>